<gene>
    <name evidence="3" type="ORF">AVDCRST_MAG63-3118</name>
</gene>
<name>A0A6J4JDC7_9BACT</name>
<evidence type="ECO:0000256" key="1">
    <source>
        <dbReference type="SAM" id="SignalP"/>
    </source>
</evidence>
<dbReference type="SUPFAM" id="SSF52266">
    <property type="entry name" value="SGNH hydrolase"/>
    <property type="match status" value="1"/>
</dbReference>
<dbReference type="Gene3D" id="3.40.50.1110">
    <property type="entry name" value="SGNH hydrolase"/>
    <property type="match status" value="1"/>
</dbReference>
<feature type="signal peptide" evidence="1">
    <location>
        <begin position="1"/>
        <end position="23"/>
    </location>
</feature>
<evidence type="ECO:0000259" key="2">
    <source>
        <dbReference type="Pfam" id="PF13472"/>
    </source>
</evidence>
<feature type="domain" description="SGNH hydrolase-type esterase" evidence="2">
    <location>
        <begin position="48"/>
        <end position="236"/>
    </location>
</feature>
<accession>A0A6J4JDC7</accession>
<dbReference type="AlphaFoldDB" id="A0A6J4JDC7"/>
<protein>
    <recommendedName>
        <fullName evidence="2">SGNH hydrolase-type esterase domain-containing protein</fullName>
    </recommendedName>
</protein>
<reference evidence="3" key="1">
    <citation type="submission" date="2020-02" db="EMBL/GenBank/DDBJ databases">
        <authorList>
            <person name="Meier V. D."/>
        </authorList>
    </citation>
    <scope>NUCLEOTIDE SEQUENCE</scope>
    <source>
        <strain evidence="3">AVDCRST_MAG63</strain>
    </source>
</reference>
<evidence type="ECO:0000313" key="3">
    <source>
        <dbReference type="EMBL" id="CAA9273290.1"/>
    </source>
</evidence>
<dbReference type="Pfam" id="PF13472">
    <property type="entry name" value="Lipase_GDSL_2"/>
    <property type="match status" value="1"/>
</dbReference>
<dbReference type="InterPro" id="IPR036514">
    <property type="entry name" value="SGNH_hydro_sf"/>
</dbReference>
<sequence length="263" mass="28610">MPCRSVLPVLLFGLLCLAPRHVAAGVPNASSATAPVPEPLRNVRRIVCLGDSITEGGEAPGGYVWLLRRYLAALYPAQGIEVVNAGISGHKSTDMLARFQSDVLDRKPDLVTISVGVNDVWHGFYDNHPLGDGPRGVPLGAYRRNVEEMVTRARAAGARVVILSTTVIHEDLGNRENRKIDGYNRALRDIARRQRASFVDFQRPFREMIAAYRRTTGARDDLLTTDGVHMNAAGNKVMAHALMAALGISPEARAAVRAAAEKR</sequence>
<keyword evidence="1" id="KW-0732">Signal</keyword>
<dbReference type="InterPro" id="IPR013830">
    <property type="entry name" value="SGNH_hydro"/>
</dbReference>
<organism evidence="3">
    <name type="scientific">uncultured Armatimonadetes bacterium</name>
    <dbReference type="NCBI Taxonomy" id="157466"/>
    <lineage>
        <taxon>Bacteria</taxon>
        <taxon>Bacillati</taxon>
        <taxon>Armatimonadota</taxon>
        <taxon>environmental samples</taxon>
    </lineage>
</organism>
<dbReference type="EMBL" id="CADCTO010000403">
    <property type="protein sequence ID" value="CAA9273290.1"/>
    <property type="molecule type" value="Genomic_DNA"/>
</dbReference>
<proteinExistence type="predicted"/>
<dbReference type="PANTHER" id="PTHR30383:SF5">
    <property type="entry name" value="SGNH HYDROLASE-TYPE ESTERASE DOMAIN-CONTAINING PROTEIN"/>
    <property type="match status" value="1"/>
</dbReference>
<dbReference type="InterPro" id="IPR051532">
    <property type="entry name" value="Ester_Hydrolysis_Enzymes"/>
</dbReference>
<feature type="chain" id="PRO_5026737971" description="SGNH hydrolase-type esterase domain-containing protein" evidence="1">
    <location>
        <begin position="24"/>
        <end position="263"/>
    </location>
</feature>
<dbReference type="GO" id="GO:0004622">
    <property type="term" value="F:phosphatidylcholine lysophospholipase activity"/>
    <property type="evidence" value="ECO:0007669"/>
    <property type="project" value="TreeGrafter"/>
</dbReference>
<dbReference type="CDD" id="cd01834">
    <property type="entry name" value="SGNH_hydrolase_like_2"/>
    <property type="match status" value="1"/>
</dbReference>
<dbReference type="PANTHER" id="PTHR30383">
    <property type="entry name" value="THIOESTERASE 1/PROTEASE 1/LYSOPHOSPHOLIPASE L1"/>
    <property type="match status" value="1"/>
</dbReference>